<evidence type="ECO:0000313" key="2">
    <source>
        <dbReference type="Proteomes" id="UP001066276"/>
    </source>
</evidence>
<keyword evidence="2" id="KW-1185">Reference proteome</keyword>
<reference evidence="1" key="1">
    <citation type="journal article" date="2022" name="bioRxiv">
        <title>Sequencing and chromosome-scale assembly of the giantPleurodeles waltlgenome.</title>
        <authorList>
            <person name="Brown T."/>
            <person name="Elewa A."/>
            <person name="Iarovenko S."/>
            <person name="Subramanian E."/>
            <person name="Araus A.J."/>
            <person name="Petzold A."/>
            <person name="Susuki M."/>
            <person name="Suzuki K.-i.T."/>
            <person name="Hayashi T."/>
            <person name="Toyoda A."/>
            <person name="Oliveira C."/>
            <person name="Osipova E."/>
            <person name="Leigh N.D."/>
            <person name="Simon A."/>
            <person name="Yun M.H."/>
        </authorList>
    </citation>
    <scope>NUCLEOTIDE SEQUENCE</scope>
    <source>
        <strain evidence="1">20211129_DDA</strain>
        <tissue evidence="1">Liver</tissue>
    </source>
</reference>
<accession>A0AAV7Q7K8</accession>
<protein>
    <submittedName>
        <fullName evidence="1">Uncharacterized protein</fullName>
    </submittedName>
</protein>
<dbReference type="Proteomes" id="UP001066276">
    <property type="component" value="Chromosome 6"/>
</dbReference>
<name>A0AAV7Q7K8_PLEWA</name>
<comment type="caution">
    <text evidence="1">The sequence shown here is derived from an EMBL/GenBank/DDBJ whole genome shotgun (WGS) entry which is preliminary data.</text>
</comment>
<dbReference type="AlphaFoldDB" id="A0AAV7Q7K8"/>
<sequence>METQVVRLSSGEPRCSRFRSRVLRLLLLVLCCRRLFLPSRRARRVRLLLKFFRESGHPGSLTGFRRLRCPSNQVGRQHCRRSGIEWPILRRPEPRSQITSYTGI</sequence>
<dbReference type="EMBL" id="JANPWB010000010">
    <property type="protein sequence ID" value="KAJ1135137.1"/>
    <property type="molecule type" value="Genomic_DNA"/>
</dbReference>
<gene>
    <name evidence="1" type="ORF">NDU88_001582</name>
</gene>
<proteinExistence type="predicted"/>
<evidence type="ECO:0000313" key="1">
    <source>
        <dbReference type="EMBL" id="KAJ1135137.1"/>
    </source>
</evidence>
<organism evidence="1 2">
    <name type="scientific">Pleurodeles waltl</name>
    <name type="common">Iberian ribbed newt</name>
    <dbReference type="NCBI Taxonomy" id="8319"/>
    <lineage>
        <taxon>Eukaryota</taxon>
        <taxon>Metazoa</taxon>
        <taxon>Chordata</taxon>
        <taxon>Craniata</taxon>
        <taxon>Vertebrata</taxon>
        <taxon>Euteleostomi</taxon>
        <taxon>Amphibia</taxon>
        <taxon>Batrachia</taxon>
        <taxon>Caudata</taxon>
        <taxon>Salamandroidea</taxon>
        <taxon>Salamandridae</taxon>
        <taxon>Pleurodelinae</taxon>
        <taxon>Pleurodeles</taxon>
    </lineage>
</organism>